<protein>
    <submittedName>
        <fullName evidence="9">Putative PurR-regulated permease PerM</fullName>
    </submittedName>
</protein>
<dbReference type="AlphaFoldDB" id="A0A8J7GM88"/>
<dbReference type="GO" id="GO:0055085">
    <property type="term" value="P:transmembrane transport"/>
    <property type="evidence" value="ECO:0007669"/>
    <property type="project" value="TreeGrafter"/>
</dbReference>
<keyword evidence="4" id="KW-1003">Cell membrane</keyword>
<proteinExistence type="inferred from homology"/>
<evidence type="ECO:0000313" key="10">
    <source>
        <dbReference type="Proteomes" id="UP000622552"/>
    </source>
</evidence>
<dbReference type="EMBL" id="JADOUF010000001">
    <property type="protein sequence ID" value="MBG6140891.1"/>
    <property type="molecule type" value="Genomic_DNA"/>
</dbReference>
<keyword evidence="7 8" id="KW-0472">Membrane</keyword>
<reference evidence="9" key="1">
    <citation type="submission" date="2020-11" db="EMBL/GenBank/DDBJ databases">
        <title>Sequencing the genomes of 1000 actinobacteria strains.</title>
        <authorList>
            <person name="Klenk H.-P."/>
        </authorList>
    </citation>
    <scope>NUCLEOTIDE SEQUENCE</scope>
    <source>
        <strain evidence="9">DSM 45356</strain>
    </source>
</reference>
<evidence type="ECO:0000256" key="4">
    <source>
        <dbReference type="ARBA" id="ARBA00022475"/>
    </source>
</evidence>
<evidence type="ECO:0000256" key="7">
    <source>
        <dbReference type="ARBA" id="ARBA00023136"/>
    </source>
</evidence>
<dbReference type="Pfam" id="PF01594">
    <property type="entry name" value="AI-2E_transport"/>
    <property type="match status" value="1"/>
</dbReference>
<feature type="transmembrane region" description="Helical" evidence="8">
    <location>
        <begin position="71"/>
        <end position="92"/>
    </location>
</feature>
<feature type="transmembrane region" description="Helical" evidence="8">
    <location>
        <begin position="259"/>
        <end position="282"/>
    </location>
</feature>
<comment type="caution">
    <text evidence="9">The sequence shown here is derived from an EMBL/GenBank/DDBJ whole genome shotgun (WGS) entry which is preliminary data.</text>
</comment>
<evidence type="ECO:0000256" key="3">
    <source>
        <dbReference type="ARBA" id="ARBA00022448"/>
    </source>
</evidence>
<gene>
    <name evidence="9" type="ORF">IW245_007085</name>
</gene>
<feature type="transmembrane region" description="Helical" evidence="8">
    <location>
        <begin position="289"/>
        <end position="320"/>
    </location>
</feature>
<keyword evidence="5 8" id="KW-0812">Transmembrane</keyword>
<organism evidence="9 10">
    <name type="scientific">Longispora fulva</name>
    <dbReference type="NCBI Taxonomy" id="619741"/>
    <lineage>
        <taxon>Bacteria</taxon>
        <taxon>Bacillati</taxon>
        <taxon>Actinomycetota</taxon>
        <taxon>Actinomycetes</taxon>
        <taxon>Micromonosporales</taxon>
        <taxon>Micromonosporaceae</taxon>
        <taxon>Longispora</taxon>
    </lineage>
</organism>
<feature type="transmembrane region" description="Helical" evidence="8">
    <location>
        <begin position="48"/>
        <end position="65"/>
    </location>
</feature>
<feature type="transmembrane region" description="Helical" evidence="8">
    <location>
        <begin position="235"/>
        <end position="253"/>
    </location>
</feature>
<evidence type="ECO:0000256" key="5">
    <source>
        <dbReference type="ARBA" id="ARBA00022692"/>
    </source>
</evidence>
<evidence type="ECO:0000313" key="9">
    <source>
        <dbReference type="EMBL" id="MBG6140891.1"/>
    </source>
</evidence>
<dbReference type="GO" id="GO:0005886">
    <property type="term" value="C:plasma membrane"/>
    <property type="evidence" value="ECO:0007669"/>
    <property type="project" value="UniProtKB-SubCell"/>
</dbReference>
<sequence length="382" mass="40095">MTGEEPTHPTAPGEPAEALEELAEAAEHAAEEVSRFGTPGKPFSRSPFLTGLVGGAGLITAYVAYQAVVNVWSMLLLIFVAAFLAVGLNPAVVKLRAWGLNRGLAVAIVGLAMVLVFCGGIAALIPPLVQQGDQVIGKFPDYLQQLTHNQWLHDLDKKYDIITKVKEAATATNISNLFGGVLGGVSTLFGTMFNALMTVVLTFYFLAAFDRLKSGAYKLVPASRRVRAERLGDEILAKVGGYMIGAIGIAAVAGVASYIFMLIVGIPYAYALALLVAILDLIPQVGATLGAVIVCIVGFAAGSVGVGIACVVFFVVYQQLENWIIYPKVMNRAVAVTDLAAIIGVLVGVALLGVVGALIAVPAVAAMQLIIREVAMPRQDQC</sequence>
<comment type="subcellular location">
    <subcellularLocation>
        <location evidence="1">Cell membrane</location>
        <topology evidence="1">Multi-pass membrane protein</topology>
    </subcellularLocation>
</comment>
<keyword evidence="10" id="KW-1185">Reference proteome</keyword>
<dbReference type="PANTHER" id="PTHR21716">
    <property type="entry name" value="TRANSMEMBRANE PROTEIN"/>
    <property type="match status" value="1"/>
</dbReference>
<keyword evidence="6 8" id="KW-1133">Transmembrane helix</keyword>
<evidence type="ECO:0000256" key="8">
    <source>
        <dbReference type="SAM" id="Phobius"/>
    </source>
</evidence>
<feature type="transmembrane region" description="Helical" evidence="8">
    <location>
        <begin position="104"/>
        <end position="125"/>
    </location>
</feature>
<keyword evidence="3" id="KW-0813">Transport</keyword>
<feature type="transmembrane region" description="Helical" evidence="8">
    <location>
        <begin position="188"/>
        <end position="209"/>
    </location>
</feature>
<evidence type="ECO:0000256" key="1">
    <source>
        <dbReference type="ARBA" id="ARBA00004651"/>
    </source>
</evidence>
<feature type="transmembrane region" description="Helical" evidence="8">
    <location>
        <begin position="340"/>
        <end position="371"/>
    </location>
</feature>
<dbReference type="RefSeq" id="WP_197007389.1">
    <property type="nucleotide sequence ID" value="NZ_BONS01000019.1"/>
</dbReference>
<name>A0A8J7GM88_9ACTN</name>
<dbReference type="PANTHER" id="PTHR21716:SF53">
    <property type="entry name" value="PERMEASE PERM-RELATED"/>
    <property type="match status" value="1"/>
</dbReference>
<accession>A0A8J7GM88</accession>
<evidence type="ECO:0000256" key="2">
    <source>
        <dbReference type="ARBA" id="ARBA00009773"/>
    </source>
</evidence>
<comment type="similarity">
    <text evidence="2">Belongs to the autoinducer-2 exporter (AI-2E) (TC 2.A.86) family.</text>
</comment>
<dbReference type="Proteomes" id="UP000622552">
    <property type="component" value="Unassembled WGS sequence"/>
</dbReference>
<evidence type="ECO:0000256" key="6">
    <source>
        <dbReference type="ARBA" id="ARBA00022989"/>
    </source>
</evidence>
<dbReference type="InterPro" id="IPR002549">
    <property type="entry name" value="AI-2E-like"/>
</dbReference>